<keyword evidence="3" id="KW-1185">Reference proteome</keyword>
<feature type="region of interest" description="Disordered" evidence="1">
    <location>
        <begin position="35"/>
        <end position="97"/>
    </location>
</feature>
<dbReference type="InterPro" id="IPR004252">
    <property type="entry name" value="Probable_transposase_24"/>
</dbReference>
<proteinExistence type="predicted"/>
<feature type="compositionally biased region" description="Acidic residues" evidence="1">
    <location>
        <begin position="42"/>
        <end position="54"/>
    </location>
</feature>
<gene>
    <name evidence="2" type="ORF">SHERM_04893</name>
</gene>
<feature type="compositionally biased region" description="Basic and acidic residues" evidence="1">
    <location>
        <begin position="55"/>
        <end position="66"/>
    </location>
</feature>
<feature type="compositionally biased region" description="Basic and acidic residues" evidence="1">
    <location>
        <begin position="563"/>
        <end position="572"/>
    </location>
</feature>
<evidence type="ECO:0000313" key="3">
    <source>
        <dbReference type="Proteomes" id="UP001153555"/>
    </source>
</evidence>
<comment type="caution">
    <text evidence="2">The sequence shown here is derived from an EMBL/GenBank/DDBJ whole genome shotgun (WGS) entry which is preliminary data.</text>
</comment>
<dbReference type="AlphaFoldDB" id="A0A9N7RNG8"/>
<dbReference type="PANTHER" id="PTHR33144">
    <property type="entry name" value="OS10G0409366 PROTEIN-RELATED"/>
    <property type="match status" value="1"/>
</dbReference>
<name>A0A9N7RNG8_STRHE</name>
<evidence type="ECO:0000313" key="2">
    <source>
        <dbReference type="EMBL" id="CAA0838285.1"/>
    </source>
</evidence>
<evidence type="ECO:0000256" key="1">
    <source>
        <dbReference type="SAM" id="MobiDB-lite"/>
    </source>
</evidence>
<dbReference type="Proteomes" id="UP001153555">
    <property type="component" value="Unassembled WGS sequence"/>
</dbReference>
<organism evidence="2 3">
    <name type="scientific">Striga hermonthica</name>
    <name type="common">Purple witchweed</name>
    <name type="synonym">Buchnera hermonthica</name>
    <dbReference type="NCBI Taxonomy" id="68872"/>
    <lineage>
        <taxon>Eukaryota</taxon>
        <taxon>Viridiplantae</taxon>
        <taxon>Streptophyta</taxon>
        <taxon>Embryophyta</taxon>
        <taxon>Tracheophyta</taxon>
        <taxon>Spermatophyta</taxon>
        <taxon>Magnoliopsida</taxon>
        <taxon>eudicotyledons</taxon>
        <taxon>Gunneridae</taxon>
        <taxon>Pentapetalae</taxon>
        <taxon>asterids</taxon>
        <taxon>lamiids</taxon>
        <taxon>Lamiales</taxon>
        <taxon>Orobanchaceae</taxon>
        <taxon>Buchnereae</taxon>
        <taxon>Striga</taxon>
    </lineage>
</organism>
<protein>
    <submittedName>
        <fullName evidence="2">Uncharacterized protein</fullName>
    </submittedName>
</protein>
<dbReference type="Pfam" id="PF03004">
    <property type="entry name" value="Transposase_24"/>
    <property type="match status" value="1"/>
</dbReference>
<feature type="region of interest" description="Disordered" evidence="1">
    <location>
        <begin position="535"/>
        <end position="572"/>
    </location>
</feature>
<accession>A0A9N7RNG8</accession>
<reference evidence="2" key="1">
    <citation type="submission" date="2019-12" db="EMBL/GenBank/DDBJ databases">
        <authorList>
            <person name="Scholes J."/>
        </authorList>
    </citation>
    <scope>NUCLEOTIDE SEQUENCE</scope>
</reference>
<dbReference type="PANTHER" id="PTHR33144:SF16">
    <property type="entry name" value="OS02G0129000 PROTEIN"/>
    <property type="match status" value="1"/>
</dbReference>
<feature type="compositionally biased region" description="Acidic residues" evidence="1">
    <location>
        <begin position="540"/>
        <end position="562"/>
    </location>
</feature>
<dbReference type="EMBL" id="CACSLK010030875">
    <property type="protein sequence ID" value="CAA0838285.1"/>
    <property type="molecule type" value="Genomic_DNA"/>
</dbReference>
<dbReference type="OrthoDB" id="1434265at2759"/>
<sequence>MAENQRRMEELGIKNLAYEVTCSRKDQKRREISKVISKDDVANDDEYVPDEEEHEPEKSSNENDAYHRRRLSSRSTKVVAVKGSSGKGFEKPHSSMASLLNMHRQTLGVQEKLRKDGDEKEMNSLEIVQRDTTGEKEHPKQDKWTERLSRLTKCHQMKAVVHSKLQGKDIISNTSSSKKTAQSKVLVSPGSLSAYVRMRKSSTAEKEPQTITGNVSTRKGHLFDDVGGIGVGLVEENEADESLHEYVSEGEGEDDMNPKEIENDVVEIVNEPFSDQEPQTLPVTLKKKQTRGPSLCKDIHDRTLDNRLPIILNELCQPIGPDKATLDKFSRFLGSLARDSNLAPLNEINWTHVRDKDKIWEYVKKKFIIAEEGKTYVLQSIGALWRTHKSRVKKKYYYNSTSQDTNGENKSIPDSHLKDLLKYWDLEEVQMISEKRKAASQSQKNRHTMGPVAFARKRHELKQVDGKQPSLELMYTETHKRTSGRKYKTPEINDELSDSISNGLLAGVLKVFEHLPVENSLSVQELAKHLIREQLSGDINNDELPQDEGNEDGGSEANDDGDDHGHGDRVEK</sequence>